<dbReference type="EMBL" id="AKGD01000003">
    <property type="protein sequence ID" value="EIT68533.1"/>
    <property type="molecule type" value="Genomic_DNA"/>
</dbReference>
<accession>I8T4B6</accession>
<sequence length="140" mass="16016">MERDAIFWPMLALVALTLGVLLMIPFHRLRSGFRGEVWFDDFKLGESERVPDRVRLPNRNYMNLLELPLLFYVFCLASYVRGQVDEAAVTMAWIYVGLRVLHSAVHLSINHVPLRLIAFAASNVVLTLMWLRFALALAAS</sequence>
<evidence type="ECO:0008006" key="8">
    <source>
        <dbReference type="Google" id="ProtNLM"/>
    </source>
</evidence>
<name>I8T4B6_9GAMM</name>
<dbReference type="Pfam" id="PF01124">
    <property type="entry name" value="MAPEG"/>
    <property type="match status" value="1"/>
</dbReference>
<evidence type="ECO:0000256" key="4">
    <source>
        <dbReference type="ARBA" id="ARBA00023136"/>
    </source>
</evidence>
<dbReference type="Gene3D" id="1.20.120.550">
    <property type="entry name" value="Membrane associated eicosanoid/glutathione metabolism-like domain"/>
    <property type="match status" value="1"/>
</dbReference>
<dbReference type="PATRIC" id="fig|1172194.4.peg.3618"/>
<dbReference type="InterPro" id="IPR001129">
    <property type="entry name" value="Membr-assoc_MAPEG"/>
</dbReference>
<dbReference type="STRING" id="1172194.WQQ_37280"/>
<protein>
    <recommendedName>
        <fullName evidence="8">MAPEG family protein</fullName>
    </recommendedName>
</protein>
<feature type="transmembrane region" description="Helical" evidence="5">
    <location>
        <begin position="61"/>
        <end position="80"/>
    </location>
</feature>
<comment type="subcellular location">
    <subcellularLocation>
        <location evidence="1">Membrane</location>
    </subcellularLocation>
</comment>
<keyword evidence="7" id="KW-1185">Reference proteome</keyword>
<comment type="caution">
    <text evidence="6">The sequence shown here is derived from an EMBL/GenBank/DDBJ whole genome shotgun (WGS) entry which is preliminary data.</text>
</comment>
<dbReference type="InterPro" id="IPR023352">
    <property type="entry name" value="MAPEG-like_dom_sf"/>
</dbReference>
<evidence type="ECO:0000313" key="7">
    <source>
        <dbReference type="Proteomes" id="UP000003704"/>
    </source>
</evidence>
<evidence type="ECO:0000256" key="2">
    <source>
        <dbReference type="ARBA" id="ARBA00022692"/>
    </source>
</evidence>
<gene>
    <name evidence="6" type="ORF">WQQ_37280</name>
</gene>
<keyword evidence="3 5" id="KW-1133">Transmembrane helix</keyword>
<organism evidence="6 7">
    <name type="scientific">Hydrocarboniphaga effusa AP103</name>
    <dbReference type="NCBI Taxonomy" id="1172194"/>
    <lineage>
        <taxon>Bacteria</taxon>
        <taxon>Pseudomonadati</taxon>
        <taxon>Pseudomonadota</taxon>
        <taxon>Gammaproteobacteria</taxon>
        <taxon>Nevskiales</taxon>
        <taxon>Nevskiaceae</taxon>
        <taxon>Hydrocarboniphaga</taxon>
    </lineage>
</organism>
<dbReference type="GO" id="GO:0016020">
    <property type="term" value="C:membrane"/>
    <property type="evidence" value="ECO:0007669"/>
    <property type="project" value="UniProtKB-SubCell"/>
</dbReference>
<dbReference type="RefSeq" id="WP_007186663.1">
    <property type="nucleotide sequence ID" value="NZ_AKGD01000003.1"/>
</dbReference>
<reference evidence="6 7" key="1">
    <citation type="journal article" date="2012" name="J. Bacteriol.">
        <title>Genome Sequence of n-Alkane-Degrading Hydrocarboniphaga effusa Strain AP103T (ATCC BAA-332T).</title>
        <authorList>
            <person name="Chang H.K."/>
            <person name="Zylstra G.J."/>
            <person name="Chae J.C."/>
        </authorList>
    </citation>
    <scope>NUCLEOTIDE SEQUENCE [LARGE SCALE GENOMIC DNA]</scope>
    <source>
        <strain evidence="6 7">AP103</strain>
    </source>
</reference>
<evidence type="ECO:0000256" key="5">
    <source>
        <dbReference type="SAM" id="Phobius"/>
    </source>
</evidence>
<dbReference type="AlphaFoldDB" id="I8T4B6"/>
<evidence type="ECO:0000256" key="1">
    <source>
        <dbReference type="ARBA" id="ARBA00004370"/>
    </source>
</evidence>
<feature type="transmembrane region" description="Helical" evidence="5">
    <location>
        <begin position="92"/>
        <end position="109"/>
    </location>
</feature>
<dbReference type="SUPFAM" id="SSF161084">
    <property type="entry name" value="MAPEG domain-like"/>
    <property type="match status" value="1"/>
</dbReference>
<evidence type="ECO:0000313" key="6">
    <source>
        <dbReference type="EMBL" id="EIT68533.1"/>
    </source>
</evidence>
<dbReference type="Proteomes" id="UP000003704">
    <property type="component" value="Unassembled WGS sequence"/>
</dbReference>
<keyword evidence="4 5" id="KW-0472">Membrane</keyword>
<proteinExistence type="predicted"/>
<keyword evidence="2 5" id="KW-0812">Transmembrane</keyword>
<feature type="transmembrane region" description="Helical" evidence="5">
    <location>
        <begin position="116"/>
        <end position="139"/>
    </location>
</feature>
<feature type="transmembrane region" description="Helical" evidence="5">
    <location>
        <begin position="6"/>
        <end position="24"/>
    </location>
</feature>
<dbReference type="OrthoDB" id="328594at2"/>
<evidence type="ECO:0000256" key="3">
    <source>
        <dbReference type="ARBA" id="ARBA00022989"/>
    </source>
</evidence>